<dbReference type="SUPFAM" id="SSF52058">
    <property type="entry name" value="L domain-like"/>
    <property type="match status" value="2"/>
</dbReference>
<dbReference type="InterPro" id="IPR032675">
    <property type="entry name" value="LRR_dom_sf"/>
</dbReference>
<evidence type="ECO:0000313" key="6">
    <source>
        <dbReference type="EMBL" id="PRQ29436.1"/>
    </source>
</evidence>
<dbReference type="PANTHER" id="PTHR45752">
    <property type="entry name" value="LEUCINE-RICH REPEAT-CONTAINING"/>
    <property type="match status" value="1"/>
</dbReference>
<dbReference type="Pfam" id="PF20160">
    <property type="entry name" value="C-JID"/>
    <property type="match status" value="1"/>
</dbReference>
<keyword evidence="1" id="KW-0433">Leucine-rich repeat</keyword>
<evidence type="ECO:0000313" key="7">
    <source>
        <dbReference type="Proteomes" id="UP000238479"/>
    </source>
</evidence>
<sequence>MHVLKAVCGKVIYSSQVFLPCLINFFQILRNLKRIDLSDSKQLVEVPDLSKSVNIKSIDLRGCTRLVEVPPYFQNLPKLTSLNLGHCSSLKICSEIPRNMKFLVLESTAIEELPSSIWSHKNLVQLNLERCEGLKNLPNSIWKLNSLTSFNLCWTGIEGLPSSIECFSNSVVSIQLYYCRRLVSLPTSICKLNYLERLSLEGCSSFKNFPEILEPLESLKYLNLVGTDIKELPSSIQNLVGLKTLTLSRCQSLESVPNSIYYLSLLNFEVDGCCSLKALPHSSIILWSLVHCLDFKGCNIFEEIPDCICSSTSLIELDLRDSMIKSIPSTIKQASRLRVLNVSNCKRLESLPDLPCLRQLNASGCTKLKTVSFSMTALTQGLDQVCEDARLYLDERHELYNCVNLDENARSNVMDDAHLRIMHMATANYHKFQYEGSEFWGVEPASVAVLCCGNEIPKWFSFQREGGSIKIKLPLNWCDDANFLGLALCAVVTINKPGMIDCGCNSIFKTINGDSHQFNHFFSIQVHSLLTSLGDVNSDHIFVWYDSLEKVRSTRLCNATIEASFNFSAQNYVTTRCGVCFLYAQALNQDAVKCQIIDQVPTKTSPDDEFVASESEISVSSLEMMFRKLSLY</sequence>
<feature type="domain" description="Disease resistance protein RPS4B/Roq1-like leucine-rich repeats" evidence="5">
    <location>
        <begin position="193"/>
        <end position="373"/>
    </location>
</feature>
<dbReference type="PANTHER" id="PTHR45752:SF195">
    <property type="entry name" value="LEUCINE-RICH REPEAT (LRR) FAMILY PROTEIN-RELATED"/>
    <property type="match status" value="1"/>
</dbReference>
<dbReference type="InterPro" id="IPR045344">
    <property type="entry name" value="C-JID"/>
</dbReference>
<feature type="domain" description="C-JID" evidence="4">
    <location>
        <begin position="452"/>
        <end position="586"/>
    </location>
</feature>
<evidence type="ECO:0000259" key="4">
    <source>
        <dbReference type="Pfam" id="PF20160"/>
    </source>
</evidence>
<proteinExistence type="predicted"/>
<dbReference type="Pfam" id="PF23286">
    <property type="entry name" value="LRR_13"/>
    <property type="match status" value="1"/>
</dbReference>
<keyword evidence="7" id="KW-1185">Reference proteome</keyword>
<name>A0A2P6Q5H8_ROSCH</name>
<keyword evidence="3" id="KW-0611">Plant defense</keyword>
<comment type="caution">
    <text evidence="6">The sequence shown here is derived from an EMBL/GenBank/DDBJ whole genome shotgun (WGS) entry which is preliminary data.</text>
</comment>
<dbReference type="EMBL" id="PDCK01000043">
    <property type="protein sequence ID" value="PRQ29436.1"/>
    <property type="molecule type" value="Genomic_DNA"/>
</dbReference>
<dbReference type="Proteomes" id="UP000238479">
    <property type="component" value="Chromosome 5"/>
</dbReference>
<dbReference type="OMA" id="NIMANAQ"/>
<evidence type="ECO:0000256" key="1">
    <source>
        <dbReference type="ARBA" id="ARBA00022614"/>
    </source>
</evidence>
<accession>A0A2P6Q5H8</accession>
<dbReference type="InterPro" id="IPR058546">
    <property type="entry name" value="RPS4B/Roq1-like_LRR"/>
</dbReference>
<evidence type="ECO:0000256" key="3">
    <source>
        <dbReference type="ARBA" id="ARBA00022821"/>
    </source>
</evidence>
<keyword evidence="2" id="KW-0677">Repeat</keyword>
<reference evidence="6 7" key="1">
    <citation type="journal article" date="2018" name="Nat. Genet.">
        <title>The Rosa genome provides new insights in the design of modern roses.</title>
        <authorList>
            <person name="Bendahmane M."/>
        </authorList>
    </citation>
    <scope>NUCLEOTIDE SEQUENCE [LARGE SCALE GENOMIC DNA]</scope>
    <source>
        <strain evidence="7">cv. Old Blush</strain>
    </source>
</reference>
<dbReference type="STRING" id="74649.A0A2P6Q5H8"/>
<evidence type="ECO:0000259" key="5">
    <source>
        <dbReference type="Pfam" id="PF23286"/>
    </source>
</evidence>
<evidence type="ECO:0000256" key="2">
    <source>
        <dbReference type="ARBA" id="ARBA00022737"/>
    </source>
</evidence>
<dbReference type="InterPro" id="IPR050715">
    <property type="entry name" value="LRR-SigEffector_domain"/>
</dbReference>
<dbReference type="AlphaFoldDB" id="A0A2P6Q5H8"/>
<gene>
    <name evidence="6" type="ORF">RchiOBHm_Chr5g0013871</name>
</gene>
<protein>
    <submittedName>
        <fullName evidence="6">Putative leucine-rich repeat domain, L domain-containing protein</fullName>
    </submittedName>
</protein>
<dbReference type="Gramene" id="PRQ29436">
    <property type="protein sequence ID" value="PRQ29436"/>
    <property type="gene ID" value="RchiOBHm_Chr5g0013871"/>
</dbReference>
<dbReference type="Gene3D" id="3.80.10.10">
    <property type="entry name" value="Ribonuclease Inhibitor"/>
    <property type="match status" value="3"/>
</dbReference>
<organism evidence="6 7">
    <name type="scientific">Rosa chinensis</name>
    <name type="common">China rose</name>
    <dbReference type="NCBI Taxonomy" id="74649"/>
    <lineage>
        <taxon>Eukaryota</taxon>
        <taxon>Viridiplantae</taxon>
        <taxon>Streptophyta</taxon>
        <taxon>Embryophyta</taxon>
        <taxon>Tracheophyta</taxon>
        <taxon>Spermatophyta</taxon>
        <taxon>Magnoliopsida</taxon>
        <taxon>eudicotyledons</taxon>
        <taxon>Gunneridae</taxon>
        <taxon>Pentapetalae</taxon>
        <taxon>rosids</taxon>
        <taxon>fabids</taxon>
        <taxon>Rosales</taxon>
        <taxon>Rosaceae</taxon>
        <taxon>Rosoideae</taxon>
        <taxon>Rosoideae incertae sedis</taxon>
        <taxon>Rosa</taxon>
    </lineage>
</organism>